<dbReference type="SUPFAM" id="SSF46689">
    <property type="entry name" value="Homeodomain-like"/>
    <property type="match status" value="1"/>
</dbReference>
<dbReference type="Pfam" id="PF01380">
    <property type="entry name" value="SIS"/>
    <property type="match status" value="1"/>
</dbReference>
<proteinExistence type="predicted"/>
<keyword evidence="3" id="KW-0804">Transcription</keyword>
<dbReference type="GO" id="GO:0097367">
    <property type="term" value="F:carbohydrate derivative binding"/>
    <property type="evidence" value="ECO:0007669"/>
    <property type="project" value="InterPro"/>
</dbReference>
<dbReference type="Proteomes" id="UP000186890">
    <property type="component" value="Unassembled WGS sequence"/>
</dbReference>
<keyword evidence="6" id="KW-0413">Isomerase</keyword>
<evidence type="ECO:0000256" key="3">
    <source>
        <dbReference type="ARBA" id="ARBA00023163"/>
    </source>
</evidence>
<dbReference type="SUPFAM" id="SSF53697">
    <property type="entry name" value="SIS domain"/>
    <property type="match status" value="1"/>
</dbReference>
<keyword evidence="7" id="KW-1185">Reference proteome</keyword>
<dbReference type="PANTHER" id="PTHR30514">
    <property type="entry name" value="GLUCOKINASE"/>
    <property type="match status" value="1"/>
</dbReference>
<feature type="domain" description="SIS" evidence="5">
    <location>
        <begin position="124"/>
        <end position="265"/>
    </location>
</feature>
<dbReference type="Gene3D" id="3.40.50.10490">
    <property type="entry name" value="Glucose-6-phosphate isomerase like protein, domain 1"/>
    <property type="match status" value="1"/>
</dbReference>
<dbReference type="GO" id="GO:0003677">
    <property type="term" value="F:DNA binding"/>
    <property type="evidence" value="ECO:0007669"/>
    <property type="project" value="UniProtKB-KW"/>
</dbReference>
<evidence type="ECO:0000313" key="6">
    <source>
        <dbReference type="EMBL" id="OLF48360.1"/>
    </source>
</evidence>
<dbReference type="InterPro" id="IPR000281">
    <property type="entry name" value="HTH_RpiR"/>
</dbReference>
<dbReference type="InterPro" id="IPR047640">
    <property type="entry name" value="RpiR-like"/>
</dbReference>
<dbReference type="GO" id="GO:0003700">
    <property type="term" value="F:DNA-binding transcription factor activity"/>
    <property type="evidence" value="ECO:0007669"/>
    <property type="project" value="InterPro"/>
</dbReference>
<dbReference type="InterPro" id="IPR046348">
    <property type="entry name" value="SIS_dom_sf"/>
</dbReference>
<reference evidence="7" key="1">
    <citation type="submission" date="2016-12" db="EMBL/GenBank/DDBJ databases">
        <authorList>
            <person name="Gulvik C.A."/>
        </authorList>
    </citation>
    <scope>NUCLEOTIDE SEQUENCE [LARGE SCALE GENOMIC DNA]</scope>
    <source>
        <strain evidence="7">NED12-00049-6B</strain>
    </source>
</reference>
<protein>
    <submittedName>
        <fullName evidence="6">Sugar isomerase</fullName>
    </submittedName>
</protein>
<dbReference type="AlphaFoldDB" id="A0A1Q8E988"/>
<comment type="caution">
    <text evidence="6">The sequence shown here is derived from an EMBL/GenBank/DDBJ whole genome shotgun (WGS) entry which is preliminary data.</text>
</comment>
<sequence>MLLIEKIEYQTFSNSEQAVIDYILDKKLNIEHQTTAEIASATFSSKSTLVRTAQKLGFSGWQEFKVAFIKELTYLNRTISQINANIPFQKSDNIQEISHQLATLKKEAIDDTQSLLSYKTLNKAIRTLAESQTIHVFATSNNNLLPLTFQQKMSRIRKDVRVHSLAGEQYFDAYQAFPNSCALLISYSGETTSLLRIATILHRRNIPIILLTSIGESSISRLTDCRLFISTKEKLYSKIATFTTDESILYLLDLLYSGIFALNYDENLSFKIEAASYIEANRQASSKIMEETRSE</sequence>
<dbReference type="EMBL" id="MSJM01000002">
    <property type="protein sequence ID" value="OLF48360.1"/>
    <property type="molecule type" value="Genomic_DNA"/>
</dbReference>
<dbReference type="InterPro" id="IPR001347">
    <property type="entry name" value="SIS_dom"/>
</dbReference>
<organism evidence="6 7">
    <name type="scientific">Streptococcus cuniculi</name>
    <dbReference type="NCBI Taxonomy" id="1432788"/>
    <lineage>
        <taxon>Bacteria</taxon>
        <taxon>Bacillati</taxon>
        <taxon>Bacillota</taxon>
        <taxon>Bacilli</taxon>
        <taxon>Lactobacillales</taxon>
        <taxon>Streptococcaceae</taxon>
        <taxon>Streptococcus</taxon>
    </lineage>
</organism>
<dbReference type="CDD" id="cd05013">
    <property type="entry name" value="SIS_RpiR"/>
    <property type="match status" value="1"/>
</dbReference>
<dbReference type="Pfam" id="PF01418">
    <property type="entry name" value="HTH_6"/>
    <property type="match status" value="1"/>
</dbReference>
<evidence type="ECO:0000256" key="1">
    <source>
        <dbReference type="ARBA" id="ARBA00023015"/>
    </source>
</evidence>
<dbReference type="PROSITE" id="PS51464">
    <property type="entry name" value="SIS"/>
    <property type="match status" value="1"/>
</dbReference>
<keyword evidence="2" id="KW-0238">DNA-binding</keyword>
<keyword evidence="1" id="KW-0805">Transcription regulation</keyword>
<evidence type="ECO:0000259" key="5">
    <source>
        <dbReference type="PROSITE" id="PS51464"/>
    </source>
</evidence>
<dbReference type="GO" id="GO:1901135">
    <property type="term" value="P:carbohydrate derivative metabolic process"/>
    <property type="evidence" value="ECO:0007669"/>
    <property type="project" value="InterPro"/>
</dbReference>
<evidence type="ECO:0000313" key="7">
    <source>
        <dbReference type="Proteomes" id="UP000186890"/>
    </source>
</evidence>
<evidence type="ECO:0000259" key="4">
    <source>
        <dbReference type="PROSITE" id="PS51071"/>
    </source>
</evidence>
<dbReference type="PROSITE" id="PS51071">
    <property type="entry name" value="HTH_RPIR"/>
    <property type="match status" value="1"/>
</dbReference>
<dbReference type="OrthoDB" id="3684496at2"/>
<dbReference type="InterPro" id="IPR009057">
    <property type="entry name" value="Homeodomain-like_sf"/>
</dbReference>
<evidence type="ECO:0000256" key="2">
    <source>
        <dbReference type="ARBA" id="ARBA00023125"/>
    </source>
</evidence>
<name>A0A1Q8E988_9STRE</name>
<accession>A0A1Q8E988</accession>
<dbReference type="RefSeq" id="WP_075104083.1">
    <property type="nucleotide sequence ID" value="NZ_MSJM01000002.1"/>
</dbReference>
<dbReference type="InterPro" id="IPR036388">
    <property type="entry name" value="WH-like_DNA-bd_sf"/>
</dbReference>
<dbReference type="Gene3D" id="1.10.10.10">
    <property type="entry name" value="Winged helix-like DNA-binding domain superfamily/Winged helix DNA-binding domain"/>
    <property type="match status" value="1"/>
</dbReference>
<feature type="domain" description="HTH rpiR-type" evidence="4">
    <location>
        <begin position="1"/>
        <end position="75"/>
    </location>
</feature>
<dbReference type="InterPro" id="IPR035472">
    <property type="entry name" value="RpiR-like_SIS"/>
</dbReference>
<dbReference type="GO" id="GO:0016853">
    <property type="term" value="F:isomerase activity"/>
    <property type="evidence" value="ECO:0007669"/>
    <property type="project" value="UniProtKB-KW"/>
</dbReference>
<dbReference type="PANTHER" id="PTHR30514:SF10">
    <property type="entry name" value="MURR_RPIR FAMILY TRANSCRIPTIONAL REGULATOR"/>
    <property type="match status" value="1"/>
</dbReference>
<gene>
    <name evidence="6" type="ORF">BU202_01715</name>
</gene>